<keyword evidence="1 3" id="KW-0732">Signal</keyword>
<dbReference type="InterPro" id="IPR008397">
    <property type="entry name" value="Alginate_lyase_dom"/>
</dbReference>
<reference evidence="5 6" key="1">
    <citation type="submission" date="2019-03" db="EMBL/GenBank/DDBJ databases">
        <title>Comparative insights into the high quality Complete genome sequence of highly metal resistant Cupriavidus metallidurans strain BS1 isolated from a gold-copper mine.</title>
        <authorList>
            <person name="Mazhar H.S."/>
            <person name="Rensing C."/>
        </authorList>
    </citation>
    <scope>NUCLEOTIDE SEQUENCE [LARGE SCALE GENOMIC DNA]</scope>
    <source>
        <strain evidence="5 6">BS1</strain>
    </source>
</reference>
<feature type="chain" id="PRO_5019746060" description="Alginate lyase domain-containing protein" evidence="3">
    <location>
        <begin position="22"/>
        <end position="352"/>
    </location>
</feature>
<evidence type="ECO:0000259" key="4">
    <source>
        <dbReference type="Pfam" id="PF05426"/>
    </source>
</evidence>
<dbReference type="InterPro" id="IPR008929">
    <property type="entry name" value="Chondroitin_lyas"/>
</dbReference>
<proteinExistence type="predicted"/>
<protein>
    <recommendedName>
        <fullName evidence="4">Alginate lyase domain-containing protein</fullName>
    </recommendedName>
</protein>
<feature type="signal peptide" evidence="3">
    <location>
        <begin position="1"/>
        <end position="21"/>
    </location>
</feature>
<dbReference type="AlphaFoldDB" id="A0A482IZV3"/>
<evidence type="ECO:0000256" key="2">
    <source>
        <dbReference type="ARBA" id="ARBA00023239"/>
    </source>
</evidence>
<keyword evidence="2" id="KW-0456">Lyase</keyword>
<accession>A0A482IZV3</accession>
<gene>
    <name evidence="5" type="ORF">DDF84_028015</name>
</gene>
<evidence type="ECO:0000313" key="6">
    <source>
        <dbReference type="Proteomes" id="UP000253772"/>
    </source>
</evidence>
<evidence type="ECO:0000256" key="1">
    <source>
        <dbReference type="ARBA" id="ARBA00022729"/>
    </source>
</evidence>
<name>A0A482IZV3_9BURK</name>
<evidence type="ECO:0000313" key="5">
    <source>
        <dbReference type="EMBL" id="QBP13462.1"/>
    </source>
</evidence>
<dbReference type="GO" id="GO:0016829">
    <property type="term" value="F:lyase activity"/>
    <property type="evidence" value="ECO:0007669"/>
    <property type="project" value="UniProtKB-KW"/>
</dbReference>
<dbReference type="Pfam" id="PF05426">
    <property type="entry name" value="Alginate_lyase"/>
    <property type="match status" value="1"/>
</dbReference>
<dbReference type="RefSeq" id="WP_128646681.1">
    <property type="nucleotide sequence ID" value="NZ_CP037901.1"/>
</dbReference>
<dbReference type="Gene3D" id="1.50.10.100">
    <property type="entry name" value="Chondroitin AC/alginate lyase"/>
    <property type="match status" value="1"/>
</dbReference>
<sequence>MLRGIAAAPALMLVGMRASEAASSAATFALTPLERAVSLASRVPADVARQLLADADAHLARGPNVRAVVHTQGLLPHEGDRDASLLSQEDWRQTLAQALAFRVSGVAAYGDKAAAYIEAWLPAYRSSANPVDEADLTRFLFGLDLVRDRLRPSVAALVQPFAADLAQAYLDSSRRVGDDSTLLNNWNSHRVKLATAGAYLSGKPALIAAARRAFVAHVASNVRDDGSTYDFAQRDAMHYVVYTLEPLLMAASMSRAHGDDWYGAPEIASRLPMALQWLAPYARGEREHEEFVRSTVKFDARRAAAQVKGYSGLWRPAEAADLYCIAAHLEAQFAPLAARFQARPTTAALFAG</sequence>
<feature type="domain" description="Alginate lyase" evidence="4">
    <location>
        <begin position="67"/>
        <end position="287"/>
    </location>
</feature>
<dbReference type="OrthoDB" id="1043373at2"/>
<dbReference type="EMBL" id="CP037901">
    <property type="protein sequence ID" value="QBP13462.1"/>
    <property type="molecule type" value="Genomic_DNA"/>
</dbReference>
<dbReference type="GO" id="GO:0042597">
    <property type="term" value="C:periplasmic space"/>
    <property type="evidence" value="ECO:0007669"/>
    <property type="project" value="InterPro"/>
</dbReference>
<evidence type="ECO:0000256" key="3">
    <source>
        <dbReference type="SAM" id="SignalP"/>
    </source>
</evidence>
<dbReference type="SUPFAM" id="SSF48230">
    <property type="entry name" value="Chondroitin AC/alginate lyase"/>
    <property type="match status" value="1"/>
</dbReference>
<organism evidence="5 6">
    <name type="scientific">Cupriavidus metallidurans</name>
    <dbReference type="NCBI Taxonomy" id="119219"/>
    <lineage>
        <taxon>Bacteria</taxon>
        <taxon>Pseudomonadati</taxon>
        <taxon>Pseudomonadota</taxon>
        <taxon>Betaproteobacteria</taxon>
        <taxon>Burkholderiales</taxon>
        <taxon>Burkholderiaceae</taxon>
        <taxon>Cupriavidus</taxon>
    </lineage>
</organism>
<dbReference type="Proteomes" id="UP000253772">
    <property type="component" value="Chromosome c2"/>
</dbReference>